<organism evidence="8 9">
    <name type="scientific">Roseateles koreensis</name>
    <dbReference type="NCBI Taxonomy" id="2987526"/>
    <lineage>
        <taxon>Bacteria</taxon>
        <taxon>Pseudomonadati</taxon>
        <taxon>Pseudomonadota</taxon>
        <taxon>Betaproteobacteria</taxon>
        <taxon>Burkholderiales</taxon>
        <taxon>Sphaerotilaceae</taxon>
        <taxon>Roseateles</taxon>
    </lineage>
</organism>
<keyword evidence="4" id="KW-0571">Peptide transport</keyword>
<feature type="transmembrane region" description="Helical" evidence="7">
    <location>
        <begin position="114"/>
        <end position="135"/>
    </location>
</feature>
<feature type="transmembrane region" description="Helical" evidence="7">
    <location>
        <begin position="155"/>
        <end position="174"/>
    </location>
</feature>
<evidence type="ECO:0000256" key="7">
    <source>
        <dbReference type="SAM" id="Phobius"/>
    </source>
</evidence>
<accession>A0ABT5KMD0</accession>
<comment type="caution">
    <text evidence="8">The sequence shown here is derived from an EMBL/GenBank/DDBJ whole genome shotgun (WGS) entry which is preliminary data.</text>
</comment>
<evidence type="ECO:0000313" key="9">
    <source>
        <dbReference type="Proteomes" id="UP001219862"/>
    </source>
</evidence>
<feature type="transmembrane region" description="Helical" evidence="7">
    <location>
        <begin position="343"/>
        <end position="365"/>
    </location>
</feature>
<keyword evidence="9" id="KW-1185">Reference proteome</keyword>
<evidence type="ECO:0000256" key="6">
    <source>
        <dbReference type="ARBA" id="ARBA00023136"/>
    </source>
</evidence>
<reference evidence="8 9" key="1">
    <citation type="submission" date="2022-10" db="EMBL/GenBank/DDBJ databases">
        <title>paucibacter sp. hw8 Genome sequencing.</title>
        <authorList>
            <person name="Park S."/>
        </authorList>
    </citation>
    <scope>NUCLEOTIDE SEQUENCE [LARGE SCALE GENOMIC DNA]</scope>
    <source>
        <strain evidence="9">hw8</strain>
    </source>
</reference>
<sequence length="515" mass="56416">MTHKATPALPQMPPQIPYIIGNEGCERFSFYGMRNILTVFLMSSLLLSIPEPLRKGEAKDVFHTFVIGVYFFPLLGGWLSDRFFGKYNTIFWLSLVYCAGHACLALFEDNLRGFYFGLFLIALGSGGIKPLVSAFVGDQFDKNNRSLAQKVFDGFYWIINFGSFFASLLMPLFLKQFGGSVAFGIPGVFMFIATLVFWSGRKKYVHVAPTAGQDPNSFLKVIRTALSAPGAGRHGLWLALTGAALAVFSLTQYTALGIVPALCCALVLVMGFGGAGAWLQLDRATAKHGAEAVAGVRTVLRLLVLFALVTPFWSLFDQKASTWVLQADQMSKPGWFQSSMMQALNPLLVMALIPFNNLVLYPLLGRLGLRITALRRMGAGIAFAGVAFFVVAGFQLWLDSAHSVSIVWQILPYALLTFGEVLVSATGLEFAYSQAPLAMKGVITSFWNLSVTVGNLWVLLSNASVKGPTLTAYIQRTGTSVTAFQMFFFAGFALLAALLFALYARGYEMQDNYRN</sequence>
<dbReference type="Proteomes" id="UP001219862">
    <property type="component" value="Unassembled WGS sequence"/>
</dbReference>
<feature type="transmembrane region" description="Helical" evidence="7">
    <location>
        <begin position="61"/>
        <end position="78"/>
    </location>
</feature>
<feature type="transmembrane region" description="Helical" evidence="7">
    <location>
        <begin position="377"/>
        <end position="398"/>
    </location>
</feature>
<evidence type="ECO:0000256" key="1">
    <source>
        <dbReference type="ARBA" id="ARBA00004141"/>
    </source>
</evidence>
<protein>
    <submittedName>
        <fullName evidence="8">Oligopeptide:H+ symporter</fullName>
    </submittedName>
</protein>
<feature type="transmembrane region" description="Helical" evidence="7">
    <location>
        <begin position="483"/>
        <end position="504"/>
    </location>
</feature>
<name>A0ABT5KMD0_9BURK</name>
<keyword evidence="4" id="KW-0653">Protein transport</keyword>
<evidence type="ECO:0000313" key="8">
    <source>
        <dbReference type="EMBL" id="MDC8784068.1"/>
    </source>
</evidence>
<evidence type="ECO:0000256" key="5">
    <source>
        <dbReference type="ARBA" id="ARBA00022989"/>
    </source>
</evidence>
<evidence type="ECO:0000256" key="4">
    <source>
        <dbReference type="ARBA" id="ARBA00022856"/>
    </source>
</evidence>
<dbReference type="NCBIfam" id="TIGR00924">
    <property type="entry name" value="yjdL_sub1_fam"/>
    <property type="match status" value="1"/>
</dbReference>
<dbReference type="PANTHER" id="PTHR11654">
    <property type="entry name" value="OLIGOPEPTIDE TRANSPORTER-RELATED"/>
    <property type="match status" value="1"/>
</dbReference>
<evidence type="ECO:0000256" key="2">
    <source>
        <dbReference type="ARBA" id="ARBA00005982"/>
    </source>
</evidence>
<dbReference type="Pfam" id="PF00854">
    <property type="entry name" value="PTR2"/>
    <property type="match status" value="2"/>
</dbReference>
<evidence type="ECO:0000256" key="3">
    <source>
        <dbReference type="ARBA" id="ARBA00022692"/>
    </source>
</evidence>
<dbReference type="InterPro" id="IPR036259">
    <property type="entry name" value="MFS_trans_sf"/>
</dbReference>
<feature type="transmembrane region" description="Helical" evidence="7">
    <location>
        <begin position="255"/>
        <end position="279"/>
    </location>
</feature>
<keyword evidence="5 7" id="KW-1133">Transmembrane helix</keyword>
<dbReference type="PROSITE" id="PS01022">
    <property type="entry name" value="PTR2_1"/>
    <property type="match status" value="1"/>
</dbReference>
<feature type="transmembrane region" description="Helical" evidence="7">
    <location>
        <begin position="90"/>
        <end position="107"/>
    </location>
</feature>
<keyword evidence="4" id="KW-0813">Transport</keyword>
<dbReference type="SUPFAM" id="SSF103473">
    <property type="entry name" value="MFS general substrate transporter"/>
    <property type="match status" value="1"/>
</dbReference>
<keyword evidence="3 7" id="KW-0812">Transmembrane</keyword>
<feature type="transmembrane region" description="Helical" evidence="7">
    <location>
        <begin position="181"/>
        <end position="200"/>
    </location>
</feature>
<dbReference type="InterPro" id="IPR018456">
    <property type="entry name" value="PTR2_symporter_CS"/>
</dbReference>
<keyword evidence="6 7" id="KW-0472">Membrane</keyword>
<feature type="transmembrane region" description="Helical" evidence="7">
    <location>
        <begin position="299"/>
        <end position="316"/>
    </location>
</feature>
<gene>
    <name evidence="8" type="ORF">PRZ01_02545</name>
</gene>
<feature type="transmembrane region" description="Helical" evidence="7">
    <location>
        <begin position="444"/>
        <end position="463"/>
    </location>
</feature>
<dbReference type="InterPro" id="IPR000109">
    <property type="entry name" value="POT_fam"/>
</dbReference>
<proteinExistence type="inferred from homology"/>
<feature type="transmembrane region" description="Helical" evidence="7">
    <location>
        <begin position="28"/>
        <end position="49"/>
    </location>
</feature>
<comment type="subcellular location">
    <subcellularLocation>
        <location evidence="1">Membrane</location>
        <topology evidence="1">Multi-pass membrane protein</topology>
    </subcellularLocation>
</comment>
<dbReference type="RefSeq" id="WP_273595187.1">
    <property type="nucleotide sequence ID" value="NZ_JAQQXS010000002.1"/>
</dbReference>
<feature type="transmembrane region" description="Helical" evidence="7">
    <location>
        <begin position="410"/>
        <end position="432"/>
    </location>
</feature>
<comment type="similarity">
    <text evidence="2">Belongs to the major facilitator superfamily. Proton-dependent oligopeptide transporter (POT/PTR) (TC 2.A.17) family.</text>
</comment>
<dbReference type="Gene3D" id="1.20.1250.20">
    <property type="entry name" value="MFS general substrate transporter like domains"/>
    <property type="match status" value="1"/>
</dbReference>
<dbReference type="InterPro" id="IPR005279">
    <property type="entry name" value="Dipep/tripep_permease"/>
</dbReference>
<dbReference type="EMBL" id="JAQQXS010000002">
    <property type="protein sequence ID" value="MDC8784068.1"/>
    <property type="molecule type" value="Genomic_DNA"/>
</dbReference>